<reference evidence="2" key="1">
    <citation type="journal article" date="2019" name="Int. J. Syst. Evol. Microbiol.">
        <title>The Global Catalogue of Microorganisms (GCM) 10K type strain sequencing project: providing services to taxonomists for standard genome sequencing and annotation.</title>
        <authorList>
            <consortium name="The Broad Institute Genomics Platform"/>
            <consortium name="The Broad Institute Genome Sequencing Center for Infectious Disease"/>
            <person name="Wu L."/>
            <person name="Ma J."/>
        </authorList>
    </citation>
    <scope>NUCLEOTIDE SEQUENCE [LARGE SCALE GENOMIC DNA]</scope>
    <source>
        <strain evidence="2">JCM 17630</strain>
    </source>
</reference>
<dbReference type="InterPro" id="IPR013783">
    <property type="entry name" value="Ig-like_fold"/>
</dbReference>
<organism evidence="1 2">
    <name type="scientific">Postechiella marina</name>
    <dbReference type="NCBI Taxonomy" id="943941"/>
    <lineage>
        <taxon>Bacteria</taxon>
        <taxon>Pseudomonadati</taxon>
        <taxon>Bacteroidota</taxon>
        <taxon>Flavobacteriia</taxon>
        <taxon>Flavobacteriales</taxon>
        <taxon>Flavobacteriaceae</taxon>
        <taxon>Postechiella</taxon>
    </lineage>
</organism>
<dbReference type="Proteomes" id="UP001501496">
    <property type="component" value="Unassembled WGS sequence"/>
</dbReference>
<gene>
    <name evidence="1" type="ORF">GCM10022291_18800</name>
</gene>
<keyword evidence="2" id="KW-1185">Reference proteome</keyword>
<accession>A0ABP8C914</accession>
<protein>
    <recommendedName>
        <fullName evidence="3">Lipoprotein</fullName>
    </recommendedName>
</protein>
<name>A0ABP8C914_9FLAO</name>
<comment type="caution">
    <text evidence="1">The sequence shown here is derived from an EMBL/GenBank/DDBJ whole genome shotgun (WGS) entry which is preliminary data.</text>
</comment>
<evidence type="ECO:0008006" key="3">
    <source>
        <dbReference type="Google" id="ProtNLM"/>
    </source>
</evidence>
<dbReference type="RefSeq" id="WP_344787944.1">
    <property type="nucleotide sequence ID" value="NZ_BAABCA010000004.1"/>
</dbReference>
<dbReference type="EMBL" id="BAABCA010000004">
    <property type="protein sequence ID" value="GAA4235870.1"/>
    <property type="molecule type" value="Genomic_DNA"/>
</dbReference>
<evidence type="ECO:0000313" key="1">
    <source>
        <dbReference type="EMBL" id="GAA4235870.1"/>
    </source>
</evidence>
<evidence type="ECO:0000313" key="2">
    <source>
        <dbReference type="Proteomes" id="UP001501496"/>
    </source>
</evidence>
<sequence length="140" mass="15315">MKNIKLKLIALFTLSIGYTSCSNDDENTENNAPTISIQSPELNQTYIGYWGGAWPDGDKIIVKALGTDEDKVTSMNLTVKNADGTVVLDKTINNTTNNDKALTISESFEPTDAGNYNVIFSATDINGNIETSKPRFFLVK</sequence>
<proteinExistence type="predicted"/>
<dbReference type="Gene3D" id="2.60.40.10">
    <property type="entry name" value="Immunoglobulins"/>
    <property type="match status" value="1"/>
</dbReference>